<protein>
    <submittedName>
        <fullName evidence="3">Glycoside hydrolase family 15 protein</fullName>
    </submittedName>
</protein>
<dbReference type="EMBL" id="JBEWLZ010000008">
    <property type="protein sequence ID" value="MET1490918.1"/>
    <property type="molecule type" value="Genomic_DNA"/>
</dbReference>
<dbReference type="InterPro" id="IPR008928">
    <property type="entry name" value="6-hairpin_glycosidase_sf"/>
</dbReference>
<dbReference type="InterPro" id="IPR045582">
    <property type="entry name" value="Trehalase-like_N"/>
</dbReference>
<dbReference type="Pfam" id="PF19291">
    <property type="entry name" value="TREH_N"/>
    <property type="match status" value="1"/>
</dbReference>
<proteinExistence type="predicted"/>
<comment type="caution">
    <text evidence="3">The sequence shown here is derived from an EMBL/GenBank/DDBJ whole genome shotgun (WGS) entry which is preliminary data.</text>
</comment>
<feature type="domain" description="GH15-like" evidence="1">
    <location>
        <begin position="224"/>
        <end position="585"/>
    </location>
</feature>
<gene>
    <name evidence="3" type="ORF">ABVT11_13860</name>
</gene>
<dbReference type="PANTHER" id="PTHR31616">
    <property type="entry name" value="TREHALASE"/>
    <property type="match status" value="1"/>
</dbReference>
<dbReference type="Gene3D" id="1.50.10.10">
    <property type="match status" value="1"/>
</dbReference>
<keyword evidence="3" id="KW-0378">Hydrolase</keyword>
<sequence>MSDTSLENGLIGNSAIGALVDARGRIVWACLPRFDSDPVFCRLLNPADDEEGGAFSINLADFAHAEQEYIRHTAVLRTRLHDSHGGCIEITDFAPRFRLHGRIFHPSMLVRRVALVSGNPRISVQIDPRFEYGEFKPVITSGSHHIRYVGPSTVLRLTTDASIHAVLESRFFHLHDPLTFILGPDETVQASVASTGREFLDQTVAYWQDWVRTIFIPVDWQHEVIRSAITLKLNAFDDTGAIIAAMTTSIPEHPDSGRNWDYRFCWLRDAYFVVNALNRLGATTTMERYISYILNVVSAAEGGVLQPVYGISGEARLLERFAPALAGYRNMGPVRVGNLAYEQIQHDVYGSAVLAATHMFFDSRLQHPGDANLFHQLEPLGHKAFTHYNQPDAGIWELRGFTRVHTYSSIMCWAACDRLARIAKRLGLEERASFWRDSADRIHADICAQAWDESRQAFTASWGGDSLDASLLLMNEFGFLEADDPRFTATVEAIERELKRGDFIFRYVERDDFGHPEHAFLVCTFWYVYALHALGRKEEARACFERLLACTSKLGLLSEDVNQATGEQWGNFVQTYSMVGLVNCALRLSRRWDQAY</sequence>
<dbReference type="GO" id="GO:0016787">
    <property type="term" value="F:hydrolase activity"/>
    <property type="evidence" value="ECO:0007669"/>
    <property type="project" value="UniProtKB-KW"/>
</dbReference>
<accession>A0ABV2CSM4</accession>
<feature type="domain" description="Trehalase-like N-terminal" evidence="2">
    <location>
        <begin position="10"/>
        <end position="158"/>
    </location>
</feature>
<keyword evidence="4" id="KW-1185">Reference proteome</keyword>
<evidence type="ECO:0000313" key="3">
    <source>
        <dbReference type="EMBL" id="MET1490918.1"/>
    </source>
</evidence>
<dbReference type="SUPFAM" id="SSF48208">
    <property type="entry name" value="Six-hairpin glycosidases"/>
    <property type="match status" value="1"/>
</dbReference>
<evidence type="ECO:0000259" key="2">
    <source>
        <dbReference type="Pfam" id="PF19291"/>
    </source>
</evidence>
<dbReference type="Proteomes" id="UP001548590">
    <property type="component" value="Unassembled WGS sequence"/>
</dbReference>
<dbReference type="RefSeq" id="WP_345924797.1">
    <property type="nucleotide sequence ID" value="NZ_JBDIVF010000002.1"/>
</dbReference>
<dbReference type="Pfam" id="PF00723">
    <property type="entry name" value="Glyco_hydro_15"/>
    <property type="match status" value="1"/>
</dbReference>
<evidence type="ECO:0000259" key="1">
    <source>
        <dbReference type="Pfam" id="PF00723"/>
    </source>
</evidence>
<name>A0ABV2CSM4_9RHOO</name>
<evidence type="ECO:0000313" key="4">
    <source>
        <dbReference type="Proteomes" id="UP001548590"/>
    </source>
</evidence>
<reference evidence="3 4" key="1">
    <citation type="submission" date="2024-07" db="EMBL/GenBank/DDBJ databases">
        <title>Uliginosibacterium paludis KCTC:42655.</title>
        <authorList>
            <person name="Kim M.K."/>
        </authorList>
    </citation>
    <scope>NUCLEOTIDE SEQUENCE [LARGE SCALE GENOMIC DNA]</scope>
    <source>
        <strain evidence="3 4">KCTC 42655</strain>
    </source>
</reference>
<dbReference type="PANTHER" id="PTHR31616:SF0">
    <property type="entry name" value="GLUCAN 1,4-ALPHA-GLUCOSIDASE"/>
    <property type="match status" value="1"/>
</dbReference>
<dbReference type="InterPro" id="IPR011613">
    <property type="entry name" value="GH15-like"/>
</dbReference>
<dbReference type="InterPro" id="IPR012341">
    <property type="entry name" value="6hp_glycosidase-like_sf"/>
</dbReference>
<organism evidence="3 4">
    <name type="scientific">Uliginosibacterium paludis</name>
    <dbReference type="NCBI Taxonomy" id="1615952"/>
    <lineage>
        <taxon>Bacteria</taxon>
        <taxon>Pseudomonadati</taxon>
        <taxon>Pseudomonadota</taxon>
        <taxon>Betaproteobacteria</taxon>
        <taxon>Rhodocyclales</taxon>
        <taxon>Zoogloeaceae</taxon>
        <taxon>Uliginosibacterium</taxon>
    </lineage>
</organism>